<proteinExistence type="predicted"/>
<dbReference type="AlphaFoldDB" id="A0A1G5R2Q6"/>
<name>A0A1G5R2Q6_9GAMM</name>
<reference evidence="1 2" key="1">
    <citation type="submission" date="2016-10" db="EMBL/GenBank/DDBJ databases">
        <authorList>
            <person name="de Groot N.N."/>
        </authorList>
    </citation>
    <scope>NUCLEOTIDE SEQUENCE [LARGE SCALE GENOMIC DNA]</scope>
    <source>
        <strain evidence="1 2">HLD2</strain>
    </source>
</reference>
<sequence>MVFGELDSAFSLAERIGKWVKRRNIRAYSEETVSARFVCLFENHGVHRRKSVEFLYRRVAPPLADH</sequence>
<keyword evidence="2" id="KW-1185">Reference proteome</keyword>
<evidence type="ECO:0000313" key="2">
    <source>
        <dbReference type="Proteomes" id="UP000199648"/>
    </source>
</evidence>
<gene>
    <name evidence="1" type="ORF">SAMN03097708_03309</name>
</gene>
<accession>A0A1G5R2Q6</accession>
<dbReference type="Proteomes" id="UP000199648">
    <property type="component" value="Unassembled WGS sequence"/>
</dbReference>
<evidence type="ECO:0000313" key="1">
    <source>
        <dbReference type="EMBL" id="SCZ68385.1"/>
    </source>
</evidence>
<dbReference type="STRING" id="415747.SAMN03097708_03309"/>
<organism evidence="1 2">
    <name type="scientific">Thiohalomonas denitrificans</name>
    <dbReference type="NCBI Taxonomy" id="415747"/>
    <lineage>
        <taxon>Bacteria</taxon>
        <taxon>Pseudomonadati</taxon>
        <taxon>Pseudomonadota</taxon>
        <taxon>Gammaproteobacteria</taxon>
        <taxon>Thiohalomonadales</taxon>
        <taxon>Thiohalomonadaceae</taxon>
        <taxon>Thiohalomonas</taxon>
    </lineage>
</organism>
<protein>
    <submittedName>
        <fullName evidence="1">Uncharacterized protein</fullName>
    </submittedName>
</protein>
<dbReference type="EMBL" id="FMWD01000021">
    <property type="protein sequence ID" value="SCZ68385.1"/>
    <property type="molecule type" value="Genomic_DNA"/>
</dbReference>